<name>A0ACB8YDE6_9ASTR</name>
<evidence type="ECO:0000313" key="1">
    <source>
        <dbReference type="EMBL" id="KAI3683050.1"/>
    </source>
</evidence>
<comment type="caution">
    <text evidence="1">The sequence shown here is derived from an EMBL/GenBank/DDBJ whole genome shotgun (WGS) entry which is preliminary data.</text>
</comment>
<protein>
    <submittedName>
        <fullName evidence="1">Uncharacterized protein</fullName>
    </submittedName>
</protein>
<organism evidence="1 2">
    <name type="scientific">Smallanthus sonchifolius</name>
    <dbReference type="NCBI Taxonomy" id="185202"/>
    <lineage>
        <taxon>Eukaryota</taxon>
        <taxon>Viridiplantae</taxon>
        <taxon>Streptophyta</taxon>
        <taxon>Embryophyta</taxon>
        <taxon>Tracheophyta</taxon>
        <taxon>Spermatophyta</taxon>
        <taxon>Magnoliopsida</taxon>
        <taxon>eudicotyledons</taxon>
        <taxon>Gunneridae</taxon>
        <taxon>Pentapetalae</taxon>
        <taxon>asterids</taxon>
        <taxon>campanulids</taxon>
        <taxon>Asterales</taxon>
        <taxon>Asteraceae</taxon>
        <taxon>Asteroideae</taxon>
        <taxon>Heliantheae alliance</taxon>
        <taxon>Millerieae</taxon>
        <taxon>Smallanthus</taxon>
    </lineage>
</organism>
<reference evidence="1 2" key="2">
    <citation type="journal article" date="2022" name="Mol. Ecol. Resour.">
        <title>The genomes of chicory, endive, great burdock and yacon provide insights into Asteraceae paleo-polyploidization history and plant inulin production.</title>
        <authorList>
            <person name="Fan W."/>
            <person name="Wang S."/>
            <person name="Wang H."/>
            <person name="Wang A."/>
            <person name="Jiang F."/>
            <person name="Liu H."/>
            <person name="Zhao H."/>
            <person name="Xu D."/>
            <person name="Zhang Y."/>
        </authorList>
    </citation>
    <scope>NUCLEOTIDE SEQUENCE [LARGE SCALE GENOMIC DNA]</scope>
    <source>
        <strain evidence="2">cv. Yunnan</strain>
        <tissue evidence="1">Leaves</tissue>
    </source>
</reference>
<sequence>MKDRNPWCGRSSCLLRLWRTGRPRRMKAVPESMLDSVRKIVGNEAPGLSRYARDECNNSRGTRETPGIRPTILVLAVREDPVNILSREEERRFWEFGSQLKLKIEAFGFRCMFNSDYVVDYAFLR</sequence>
<reference evidence="2" key="1">
    <citation type="journal article" date="2022" name="Mol. Ecol. Resour.">
        <title>The genomes of chicory, endive, great burdock and yacon provide insights into Asteraceae palaeo-polyploidization history and plant inulin production.</title>
        <authorList>
            <person name="Fan W."/>
            <person name="Wang S."/>
            <person name="Wang H."/>
            <person name="Wang A."/>
            <person name="Jiang F."/>
            <person name="Liu H."/>
            <person name="Zhao H."/>
            <person name="Xu D."/>
            <person name="Zhang Y."/>
        </authorList>
    </citation>
    <scope>NUCLEOTIDE SEQUENCE [LARGE SCALE GENOMIC DNA]</scope>
    <source>
        <strain evidence="2">cv. Yunnan</strain>
    </source>
</reference>
<proteinExistence type="predicted"/>
<evidence type="ECO:0000313" key="2">
    <source>
        <dbReference type="Proteomes" id="UP001056120"/>
    </source>
</evidence>
<keyword evidence="2" id="KW-1185">Reference proteome</keyword>
<dbReference type="Proteomes" id="UP001056120">
    <property type="component" value="Linkage Group LG28"/>
</dbReference>
<dbReference type="EMBL" id="CM042045">
    <property type="protein sequence ID" value="KAI3683050.1"/>
    <property type="molecule type" value="Genomic_DNA"/>
</dbReference>
<gene>
    <name evidence="1" type="ORF">L1987_83547</name>
</gene>
<accession>A0ACB8YDE6</accession>